<evidence type="ECO:0000259" key="4">
    <source>
        <dbReference type="Pfam" id="PF13180"/>
    </source>
</evidence>
<feature type="chain" id="PRO_5038608915" description="PDZ domain-containing protein" evidence="3">
    <location>
        <begin position="26"/>
        <end position="399"/>
    </location>
</feature>
<dbReference type="Gene3D" id="2.30.42.10">
    <property type="match status" value="1"/>
</dbReference>
<proteinExistence type="predicted"/>
<dbReference type="InterPro" id="IPR001478">
    <property type="entry name" value="PDZ"/>
</dbReference>
<protein>
    <recommendedName>
        <fullName evidence="4">PDZ domain-containing protein</fullName>
    </recommendedName>
</protein>
<feature type="domain" description="PDZ" evidence="4">
    <location>
        <begin position="284"/>
        <end position="390"/>
    </location>
</feature>
<dbReference type="InterPro" id="IPR001940">
    <property type="entry name" value="Peptidase_S1C"/>
</dbReference>
<dbReference type="KEGG" id="sbae:DSM104329_05712"/>
<dbReference type="PANTHER" id="PTHR43343:SF3">
    <property type="entry name" value="PROTEASE DO-LIKE 8, CHLOROPLASTIC"/>
    <property type="match status" value="1"/>
</dbReference>
<accession>A0A9E6Y8A8</accession>
<keyword evidence="2" id="KW-0378">Hydrolase</keyword>
<dbReference type="PANTHER" id="PTHR43343">
    <property type="entry name" value="PEPTIDASE S12"/>
    <property type="match status" value="1"/>
</dbReference>
<dbReference type="PROSITE" id="PS51257">
    <property type="entry name" value="PROKAR_LIPOPROTEIN"/>
    <property type="match status" value="1"/>
</dbReference>
<dbReference type="SUPFAM" id="SSF50156">
    <property type="entry name" value="PDZ domain-like"/>
    <property type="match status" value="1"/>
</dbReference>
<keyword evidence="1" id="KW-0645">Protease</keyword>
<gene>
    <name evidence="5" type="ORF">DSM104329_05712</name>
</gene>
<dbReference type="InterPro" id="IPR036034">
    <property type="entry name" value="PDZ_sf"/>
</dbReference>
<evidence type="ECO:0000256" key="2">
    <source>
        <dbReference type="ARBA" id="ARBA00022801"/>
    </source>
</evidence>
<dbReference type="SUPFAM" id="SSF50494">
    <property type="entry name" value="Trypsin-like serine proteases"/>
    <property type="match status" value="1"/>
</dbReference>
<evidence type="ECO:0000256" key="1">
    <source>
        <dbReference type="ARBA" id="ARBA00022670"/>
    </source>
</evidence>
<dbReference type="InterPro" id="IPR009003">
    <property type="entry name" value="Peptidase_S1_PA"/>
</dbReference>
<sequence length="399" mass="40686">MSRARAVAVACVVVLAGAAAGVAGCGGGSDGQETTTQTVARTTTRVDVIESQGTGGGARFDARAIYDREAQGVVTVISVFRSSGLSSLLGPDRSAGLGSGLVVSGTGEVATNAHVVTLGEGRDLERADQVFVQFRDRNQVPAKVLGVDPNADVALLKVDPDELDLRPLPLADPGTVEVGEPVAAIGSPYGERQSLSVGVVSAVDRSIQSLTGFAIGGAIQTDAAINHGNSGGPLLDGQGRVLGINSQIRSSSGEGTGVGFAVDSGTVRHSLEVLRDGGTVDYAYLGIATRSVYPQLAERFDLGTDAGAWVQGVTKGGPADEAGIRGSTSPATTFQAQRYRPGGDVIVAIGGHAVTEDADLGRILVAYRPGQKVPVHVRRDGDVRTVTVTLGKRPATTSP</sequence>
<reference evidence="5" key="1">
    <citation type="journal article" date="2022" name="Int. J. Syst. Evol. Microbiol.">
        <title>Pseudomonas aegrilactucae sp. nov. and Pseudomonas morbosilactucae sp. nov., pathogens causing bacterial rot of lettuce in Japan.</title>
        <authorList>
            <person name="Sawada H."/>
            <person name="Fujikawa T."/>
            <person name="Satou M."/>
        </authorList>
    </citation>
    <scope>NUCLEOTIDE SEQUENCE</scope>
    <source>
        <strain evidence="5">0166_1</strain>
    </source>
</reference>
<organism evidence="5 6">
    <name type="scientific">Capillimicrobium parvum</name>
    <dbReference type="NCBI Taxonomy" id="2884022"/>
    <lineage>
        <taxon>Bacteria</taxon>
        <taxon>Bacillati</taxon>
        <taxon>Actinomycetota</taxon>
        <taxon>Thermoleophilia</taxon>
        <taxon>Solirubrobacterales</taxon>
        <taxon>Capillimicrobiaceae</taxon>
        <taxon>Capillimicrobium</taxon>
    </lineage>
</organism>
<dbReference type="Pfam" id="PF13365">
    <property type="entry name" value="Trypsin_2"/>
    <property type="match status" value="1"/>
</dbReference>
<dbReference type="Pfam" id="PF13180">
    <property type="entry name" value="PDZ_2"/>
    <property type="match status" value="1"/>
</dbReference>
<dbReference type="EMBL" id="CP087164">
    <property type="protein sequence ID" value="UGS39278.1"/>
    <property type="molecule type" value="Genomic_DNA"/>
</dbReference>
<dbReference type="GO" id="GO:0004252">
    <property type="term" value="F:serine-type endopeptidase activity"/>
    <property type="evidence" value="ECO:0007669"/>
    <property type="project" value="InterPro"/>
</dbReference>
<keyword evidence="6" id="KW-1185">Reference proteome</keyword>
<evidence type="ECO:0000256" key="3">
    <source>
        <dbReference type="SAM" id="SignalP"/>
    </source>
</evidence>
<dbReference type="Gene3D" id="2.40.10.120">
    <property type="match status" value="1"/>
</dbReference>
<dbReference type="InterPro" id="IPR051201">
    <property type="entry name" value="Chloro_Bact_Ser_Proteases"/>
</dbReference>
<evidence type="ECO:0000313" key="5">
    <source>
        <dbReference type="EMBL" id="UGS39278.1"/>
    </source>
</evidence>
<dbReference type="AlphaFoldDB" id="A0A9E6Y8A8"/>
<keyword evidence="3" id="KW-0732">Signal</keyword>
<dbReference type="GO" id="GO:0006508">
    <property type="term" value="P:proteolysis"/>
    <property type="evidence" value="ECO:0007669"/>
    <property type="project" value="UniProtKB-KW"/>
</dbReference>
<feature type="signal peptide" evidence="3">
    <location>
        <begin position="1"/>
        <end position="25"/>
    </location>
</feature>
<dbReference type="PRINTS" id="PR00834">
    <property type="entry name" value="PROTEASES2C"/>
</dbReference>
<dbReference type="RefSeq" id="WP_259313283.1">
    <property type="nucleotide sequence ID" value="NZ_CP087164.1"/>
</dbReference>
<dbReference type="Proteomes" id="UP001162834">
    <property type="component" value="Chromosome"/>
</dbReference>
<evidence type="ECO:0000313" key="6">
    <source>
        <dbReference type="Proteomes" id="UP001162834"/>
    </source>
</evidence>
<name>A0A9E6Y8A8_9ACTN</name>